<feature type="transmembrane region" description="Helical" evidence="8">
    <location>
        <begin position="60"/>
        <end position="79"/>
    </location>
</feature>
<reference evidence="9" key="1">
    <citation type="submission" date="2021-05" db="EMBL/GenBank/DDBJ databases">
        <title>The genome of the haptophyte Pavlova lutheri (Diacronema luteri, Pavlovales) - a model for lipid biosynthesis in eukaryotic algae.</title>
        <authorList>
            <person name="Hulatt C.J."/>
            <person name="Posewitz M.C."/>
        </authorList>
    </citation>
    <scope>NUCLEOTIDE SEQUENCE</scope>
    <source>
        <strain evidence="9">NIVA-4/92</strain>
    </source>
</reference>
<dbReference type="SUPFAM" id="SSF52540">
    <property type="entry name" value="P-loop containing nucleoside triphosphate hydrolases"/>
    <property type="match status" value="1"/>
</dbReference>
<dbReference type="InterPro" id="IPR044669">
    <property type="entry name" value="YneE/VCCN1/2-like"/>
</dbReference>
<dbReference type="Gene3D" id="3.40.50.300">
    <property type="entry name" value="P-loop containing nucleotide triphosphate hydrolases"/>
    <property type="match status" value="1"/>
</dbReference>
<keyword evidence="10" id="KW-1185">Reference proteome</keyword>
<organism evidence="9 10">
    <name type="scientific">Diacronema lutheri</name>
    <name type="common">Unicellular marine alga</name>
    <name type="synonym">Monochrysis lutheri</name>
    <dbReference type="NCBI Taxonomy" id="2081491"/>
    <lineage>
        <taxon>Eukaryota</taxon>
        <taxon>Haptista</taxon>
        <taxon>Haptophyta</taxon>
        <taxon>Pavlovophyceae</taxon>
        <taxon>Pavlovales</taxon>
        <taxon>Pavlovaceae</taxon>
        <taxon>Diacronema</taxon>
    </lineage>
</organism>
<sequence length="748" mass="82505">MIDYNKNEWFASTRLMGSVLPRAVPQALVSLLLAWVIITVSTGRALDTPEAFFPAMYSPYVHNVSMISIGLVVAFRVNLAYNRFWEAATTVTSMRSRWWNAATAIVAFDDKWSGVRPHVASTAAARGHRAFRATVVHLFSLLHAAAVLEIKECWDETCFVDDAPVVEQTCVDTLSAIIPFVQALHGYRLKRVQRLRVEVLGGIDPSERVTFQSRRDHAWVELVSLRLHRVLAERVRAGGLDLPPPIVARIFSDISEGILQCTGAQKIAQVSFPYPFFELMRWIKWYFVATVPLAIVSFTTIHAVAYSFSFLSALFLVSLIEVAEELEDPFGEDANDLPLLDFHREFNEILHSIFNQQPFEVDIASSPTCMEFQAQLLESLNGRLSSRSNQLLNAPAPPARNNPPSIPAPAEAGPVELMSSSSRLTLGATAPGVRVETIQVLQPFTRATAGSRAGAAGAQTRNASSSPTPRCRWDGAPLWWLHAPKTASTFCNIIVRAACPGIQLRAQLREPNTKLLDAEGCARYGKIANVRPGHRPLPSNFKGQRVAIISLFRDPVARVASGYFHNLHDCRRLQRKYGFNEWHDVGLFSNAPARERVFGPTGVRIPVLLEYAACVAACHTRMLLTGGCGDERGALGSRLRNDSHAPPLETLPAESQRLIGRAVRVVRNTLAFVGITELFRESVHAFGTFAGVPVVPALDFGNTRPSWANRAQKEAAEGALRNALLVDSFVYAAAKERLAAFQRQCENG</sequence>
<dbReference type="GO" id="GO:0016020">
    <property type="term" value="C:membrane"/>
    <property type="evidence" value="ECO:0007669"/>
    <property type="project" value="UniProtKB-SubCell"/>
</dbReference>
<comment type="caution">
    <text evidence="9">The sequence shown here is derived from an EMBL/GenBank/DDBJ whole genome shotgun (WGS) entry which is preliminary data.</text>
</comment>
<evidence type="ECO:0000256" key="6">
    <source>
        <dbReference type="ARBA" id="ARBA00023136"/>
    </source>
</evidence>
<feature type="region of interest" description="Disordered" evidence="7">
    <location>
        <begin position="449"/>
        <end position="469"/>
    </location>
</feature>
<dbReference type="Proteomes" id="UP000751190">
    <property type="component" value="Unassembled WGS sequence"/>
</dbReference>
<feature type="transmembrane region" description="Helical" evidence="8">
    <location>
        <begin position="20"/>
        <end position="40"/>
    </location>
</feature>
<protein>
    <submittedName>
        <fullName evidence="9">Uncharacterized protein</fullName>
    </submittedName>
</protein>
<dbReference type="PANTHER" id="PTHR33281:SF20">
    <property type="match status" value="1"/>
</dbReference>
<keyword evidence="6 8" id="KW-0472">Membrane</keyword>
<keyword evidence="3 8" id="KW-0812">Transmembrane</keyword>
<gene>
    <name evidence="9" type="ORF">KFE25_013879</name>
</gene>
<evidence type="ECO:0000256" key="1">
    <source>
        <dbReference type="ARBA" id="ARBA00004141"/>
    </source>
</evidence>
<name>A0A8J5XMN4_DIALT</name>
<evidence type="ECO:0000256" key="5">
    <source>
        <dbReference type="ARBA" id="ARBA00023065"/>
    </source>
</evidence>
<keyword evidence="2" id="KW-0813">Transport</keyword>
<evidence type="ECO:0000256" key="2">
    <source>
        <dbReference type="ARBA" id="ARBA00022448"/>
    </source>
</evidence>
<evidence type="ECO:0000256" key="4">
    <source>
        <dbReference type="ARBA" id="ARBA00022989"/>
    </source>
</evidence>
<feature type="compositionally biased region" description="Low complexity" evidence="7">
    <location>
        <begin position="449"/>
        <end position="461"/>
    </location>
</feature>
<dbReference type="PANTHER" id="PTHR33281">
    <property type="entry name" value="UPF0187 PROTEIN YNEE"/>
    <property type="match status" value="1"/>
</dbReference>
<evidence type="ECO:0000313" key="10">
    <source>
        <dbReference type="Proteomes" id="UP000751190"/>
    </source>
</evidence>
<keyword evidence="4 8" id="KW-1133">Transmembrane helix</keyword>
<proteinExistence type="predicted"/>
<evidence type="ECO:0000256" key="3">
    <source>
        <dbReference type="ARBA" id="ARBA00022692"/>
    </source>
</evidence>
<evidence type="ECO:0000313" key="9">
    <source>
        <dbReference type="EMBL" id="KAG8461860.1"/>
    </source>
</evidence>
<evidence type="ECO:0000256" key="8">
    <source>
        <dbReference type="SAM" id="Phobius"/>
    </source>
</evidence>
<comment type="subcellular location">
    <subcellularLocation>
        <location evidence="1">Membrane</location>
        <topology evidence="1">Multi-pass membrane protein</topology>
    </subcellularLocation>
</comment>
<feature type="region of interest" description="Disordered" evidence="7">
    <location>
        <begin position="388"/>
        <end position="413"/>
    </location>
</feature>
<evidence type="ECO:0000256" key="7">
    <source>
        <dbReference type="SAM" id="MobiDB-lite"/>
    </source>
</evidence>
<dbReference type="Pfam" id="PF25539">
    <property type="entry name" value="Bestrophin_2"/>
    <property type="match status" value="1"/>
</dbReference>
<dbReference type="GO" id="GO:0005254">
    <property type="term" value="F:chloride channel activity"/>
    <property type="evidence" value="ECO:0007669"/>
    <property type="project" value="InterPro"/>
</dbReference>
<keyword evidence="5" id="KW-0406">Ion transport</keyword>
<accession>A0A8J5XMN4</accession>
<dbReference type="InterPro" id="IPR027417">
    <property type="entry name" value="P-loop_NTPase"/>
</dbReference>
<feature type="compositionally biased region" description="Pro residues" evidence="7">
    <location>
        <begin position="395"/>
        <end position="407"/>
    </location>
</feature>
<dbReference type="EMBL" id="JAGTXO010000023">
    <property type="protein sequence ID" value="KAG8461860.1"/>
    <property type="molecule type" value="Genomic_DNA"/>
</dbReference>
<feature type="transmembrane region" description="Helical" evidence="8">
    <location>
        <begin position="285"/>
        <end position="308"/>
    </location>
</feature>
<dbReference type="AlphaFoldDB" id="A0A8J5XMN4"/>
<dbReference type="OrthoDB" id="10434876at2759"/>